<dbReference type="Pfam" id="PF13770">
    <property type="entry name" value="DUF4169"/>
    <property type="match status" value="1"/>
</dbReference>
<evidence type="ECO:0000256" key="1">
    <source>
        <dbReference type="SAM" id="MobiDB-lite"/>
    </source>
</evidence>
<feature type="compositionally biased region" description="Basic and acidic residues" evidence="1">
    <location>
        <begin position="14"/>
        <end position="23"/>
    </location>
</feature>
<accession>A0A2T7UVR9</accession>
<dbReference type="OrthoDB" id="7192657at2"/>
<name>A0A2T7UVR9_9RHOB</name>
<keyword evidence="3" id="KW-1185">Reference proteome</keyword>
<feature type="region of interest" description="Disordered" evidence="1">
    <location>
        <begin position="1"/>
        <end position="61"/>
    </location>
</feature>
<evidence type="ECO:0000313" key="3">
    <source>
        <dbReference type="Proteomes" id="UP000244810"/>
    </source>
</evidence>
<reference evidence="2 3" key="1">
    <citation type="journal article" date="2011" name="Syst. Appl. Microbiol.">
        <title>Defluviimonas denitrificans gen. nov., sp. nov., and Pararhodobacter aggregans gen. nov., sp. nov., non-phototrophic Rhodobacteraceae from the biofilter of a marine aquaculture.</title>
        <authorList>
            <person name="Foesel B.U."/>
            <person name="Drake H.L."/>
            <person name="Schramm A."/>
        </authorList>
    </citation>
    <scope>NUCLEOTIDE SEQUENCE [LARGE SCALE GENOMIC DNA]</scope>
    <source>
        <strain evidence="2 3">D1-19</strain>
    </source>
</reference>
<gene>
    <name evidence="2" type="ORF">DDE23_06900</name>
</gene>
<evidence type="ECO:0000313" key="2">
    <source>
        <dbReference type="EMBL" id="PVE48772.1"/>
    </source>
</evidence>
<dbReference type="EMBL" id="QDDR01000002">
    <property type="protein sequence ID" value="PVE48772.1"/>
    <property type="molecule type" value="Genomic_DNA"/>
</dbReference>
<proteinExistence type="predicted"/>
<sequence>MAEIVNLRTKRKQAARDEARAKADSNAAQHGLSKAQKALAKARTDKATRDLDAHQLDPKSP</sequence>
<comment type="caution">
    <text evidence="2">The sequence shown here is derived from an EMBL/GenBank/DDBJ whole genome shotgun (WGS) entry which is preliminary data.</text>
</comment>
<dbReference type="RefSeq" id="WP_107750262.1">
    <property type="nucleotide sequence ID" value="NZ_QBKF01000002.1"/>
</dbReference>
<dbReference type="InterPro" id="IPR025227">
    <property type="entry name" value="DUF4169"/>
</dbReference>
<protein>
    <submittedName>
        <fullName evidence="2">DUF4169 domain-containing protein</fullName>
    </submittedName>
</protein>
<organism evidence="2 3">
    <name type="scientific">Pararhodobacter aggregans</name>
    <dbReference type="NCBI Taxonomy" id="404875"/>
    <lineage>
        <taxon>Bacteria</taxon>
        <taxon>Pseudomonadati</taxon>
        <taxon>Pseudomonadota</taxon>
        <taxon>Alphaproteobacteria</taxon>
        <taxon>Rhodobacterales</taxon>
        <taxon>Paracoccaceae</taxon>
        <taxon>Pararhodobacter</taxon>
    </lineage>
</organism>
<dbReference type="AlphaFoldDB" id="A0A2T7UVR9"/>
<feature type="compositionally biased region" description="Basic and acidic residues" evidence="1">
    <location>
        <begin position="42"/>
        <end position="61"/>
    </location>
</feature>
<dbReference type="Proteomes" id="UP000244810">
    <property type="component" value="Unassembled WGS sequence"/>
</dbReference>